<reference evidence="1 2" key="1">
    <citation type="submission" date="2015-09" db="EMBL/GenBank/DDBJ databases">
        <authorList>
            <person name="Jackson K.R."/>
            <person name="Lunt B.L."/>
            <person name="Fisher J.N.B."/>
            <person name="Gardner A.V."/>
            <person name="Bailey M.E."/>
            <person name="Deus L.M."/>
            <person name="Earl A.S."/>
            <person name="Gibby P.D."/>
            <person name="Hartmann K.A."/>
            <person name="Liu J.E."/>
            <person name="Manci A.M."/>
            <person name="Nielsen D.A."/>
            <person name="Solomon M.B."/>
            <person name="Breakwell D.P."/>
            <person name="Burnett S.H."/>
            <person name="Grose J.H."/>
        </authorList>
    </citation>
    <scope>NUCLEOTIDE SEQUENCE [LARGE SCALE GENOMIC DNA]</scope>
    <source>
        <strain evidence="1 2">CECT 7799</strain>
    </source>
</reference>
<accession>A0A0M7BCW2</accession>
<dbReference type="Proteomes" id="UP000049455">
    <property type="component" value="Unassembled WGS sequence"/>
</dbReference>
<organism evidence="1 2">
    <name type="scientific">Jannaschia seosinensis</name>
    <dbReference type="NCBI Taxonomy" id="313367"/>
    <lineage>
        <taxon>Bacteria</taxon>
        <taxon>Pseudomonadati</taxon>
        <taxon>Pseudomonadota</taxon>
        <taxon>Alphaproteobacteria</taxon>
        <taxon>Rhodobacterales</taxon>
        <taxon>Roseobacteraceae</taxon>
        <taxon>Jannaschia</taxon>
    </lineage>
</organism>
<dbReference type="Pfam" id="PF07845">
    <property type="entry name" value="DUF1636"/>
    <property type="match status" value="1"/>
</dbReference>
<name>A0A0M7BCW2_9RHOB</name>
<dbReference type="InterPro" id="IPR012863">
    <property type="entry name" value="DUF1636"/>
</dbReference>
<dbReference type="RefSeq" id="WP_055663893.1">
    <property type="nucleotide sequence ID" value="NZ_CYPR01000162.1"/>
</dbReference>
<keyword evidence="2" id="KW-1185">Reference proteome</keyword>
<gene>
    <name evidence="1" type="ORF">JSE7799_02471</name>
</gene>
<sequence>MTTTITICDTCKRDDWDSASGASDGEALAVLVEAAAVGHDAVTVRRHSCLMGCSNACNVALQAPGKMAYTLGRFTPDAAAAQGIVDYAALHAEQPNGVVPFRQWPVAIKGHFVTRHPPLPE</sequence>
<evidence type="ECO:0000313" key="2">
    <source>
        <dbReference type="Proteomes" id="UP000049455"/>
    </source>
</evidence>
<dbReference type="AlphaFoldDB" id="A0A0M7BCW2"/>
<dbReference type="STRING" id="313367.JSE7799_02471"/>
<evidence type="ECO:0000313" key="1">
    <source>
        <dbReference type="EMBL" id="CUH39743.1"/>
    </source>
</evidence>
<dbReference type="OrthoDB" id="424426at2"/>
<dbReference type="EMBL" id="CYPR01000162">
    <property type="protein sequence ID" value="CUH39743.1"/>
    <property type="molecule type" value="Genomic_DNA"/>
</dbReference>
<protein>
    <submittedName>
        <fullName evidence="1">Putative metal-binding protein</fullName>
    </submittedName>
</protein>
<proteinExistence type="predicted"/>